<evidence type="ECO:0000256" key="1">
    <source>
        <dbReference type="ARBA" id="ARBA00004173"/>
    </source>
</evidence>
<dbReference type="AlphaFoldDB" id="A0A9W8GY99"/>
<gene>
    <name evidence="4" type="ORF">GGI19_001812</name>
</gene>
<comment type="subcellular location">
    <subcellularLocation>
        <location evidence="1">Mitochondrion</location>
    </subcellularLocation>
</comment>
<feature type="domain" description="Restriction endonuclease type IV Mrr" evidence="3">
    <location>
        <begin position="32"/>
        <end position="136"/>
    </location>
</feature>
<dbReference type="InterPro" id="IPR007560">
    <property type="entry name" value="Restrct_endonuc_IV_Mrr"/>
</dbReference>
<dbReference type="Proteomes" id="UP001140011">
    <property type="component" value="Unassembled WGS sequence"/>
</dbReference>
<sequence length="205" mass="22701">MFRLLTVSTPKIRSFRLAIPRRGISTVEAGTAYENHTLSIFNRLGASLERTGGAGDNGVDFRGPWTLPDQQQFYLVGQCKYYERKKIGPSVIREWEGVMSRQELDTLGVVAASSGFTSSCIQAALSSIYPIALVTIDGGHQSNRYTNIEESIRGFVWNKAADAFIGKLVVAKKHYDLCKLDQADPAMFTIQLLWNGQPLPPSVSR</sequence>
<dbReference type="PANTHER" id="PTHR28133:SF1">
    <property type="entry name" value="REQUIRED FOR RESPIRATORY GROWTH PROTEIN 7, MITOCHONDRIAL"/>
    <property type="match status" value="1"/>
</dbReference>
<organism evidence="4 5">
    <name type="scientific">Coemansia pectinata</name>
    <dbReference type="NCBI Taxonomy" id="1052879"/>
    <lineage>
        <taxon>Eukaryota</taxon>
        <taxon>Fungi</taxon>
        <taxon>Fungi incertae sedis</taxon>
        <taxon>Zoopagomycota</taxon>
        <taxon>Kickxellomycotina</taxon>
        <taxon>Kickxellomycetes</taxon>
        <taxon>Kickxellales</taxon>
        <taxon>Kickxellaceae</taxon>
        <taxon>Coemansia</taxon>
    </lineage>
</organism>
<name>A0A9W8GY99_9FUNG</name>
<dbReference type="InterPro" id="IPR011856">
    <property type="entry name" value="tRNA_endonuc-like_dom_sf"/>
</dbReference>
<evidence type="ECO:0000313" key="5">
    <source>
        <dbReference type="Proteomes" id="UP001140011"/>
    </source>
</evidence>
<evidence type="ECO:0000259" key="3">
    <source>
        <dbReference type="Pfam" id="PF04471"/>
    </source>
</evidence>
<dbReference type="GO" id="GO:0009307">
    <property type="term" value="P:DNA restriction-modification system"/>
    <property type="evidence" value="ECO:0007669"/>
    <property type="project" value="InterPro"/>
</dbReference>
<comment type="caution">
    <text evidence="4">The sequence shown here is derived from an EMBL/GenBank/DDBJ whole genome shotgun (WGS) entry which is preliminary data.</text>
</comment>
<protein>
    <recommendedName>
        <fullName evidence="3">Restriction endonuclease type IV Mrr domain-containing protein</fullName>
    </recommendedName>
</protein>
<dbReference type="PANTHER" id="PTHR28133">
    <property type="entry name" value="REQUIRED FOR RESPIRATORY GROWTH PROTEIN 7, MITOCHONDRIAL"/>
    <property type="match status" value="1"/>
</dbReference>
<dbReference type="OrthoDB" id="20734at2759"/>
<proteinExistence type="predicted"/>
<dbReference type="InterPro" id="IPR011335">
    <property type="entry name" value="Restrct_endonuc-II-like"/>
</dbReference>
<keyword evidence="5" id="KW-1185">Reference proteome</keyword>
<dbReference type="GO" id="GO:0006302">
    <property type="term" value="P:double-strand break repair"/>
    <property type="evidence" value="ECO:0007669"/>
    <property type="project" value="UniProtKB-ARBA"/>
</dbReference>
<reference evidence="4" key="1">
    <citation type="submission" date="2022-07" db="EMBL/GenBank/DDBJ databases">
        <title>Phylogenomic reconstructions and comparative analyses of Kickxellomycotina fungi.</title>
        <authorList>
            <person name="Reynolds N.K."/>
            <person name="Stajich J.E."/>
            <person name="Barry K."/>
            <person name="Grigoriev I.V."/>
            <person name="Crous P."/>
            <person name="Smith M.E."/>
        </authorList>
    </citation>
    <scope>NUCLEOTIDE SEQUENCE</scope>
    <source>
        <strain evidence="4">BCRC 34297</strain>
    </source>
</reference>
<dbReference type="SUPFAM" id="SSF52980">
    <property type="entry name" value="Restriction endonuclease-like"/>
    <property type="match status" value="1"/>
</dbReference>
<dbReference type="Pfam" id="PF04471">
    <property type="entry name" value="Mrr_cat"/>
    <property type="match status" value="1"/>
</dbReference>
<dbReference type="InterPro" id="IPR018828">
    <property type="entry name" value="RRG7"/>
</dbReference>
<keyword evidence="2" id="KW-0496">Mitochondrion</keyword>
<dbReference type="GO" id="GO:0003677">
    <property type="term" value="F:DNA binding"/>
    <property type="evidence" value="ECO:0007669"/>
    <property type="project" value="InterPro"/>
</dbReference>
<evidence type="ECO:0000256" key="2">
    <source>
        <dbReference type="ARBA" id="ARBA00023128"/>
    </source>
</evidence>
<accession>A0A9W8GY99</accession>
<dbReference type="GO" id="GO:0005739">
    <property type="term" value="C:mitochondrion"/>
    <property type="evidence" value="ECO:0007669"/>
    <property type="project" value="UniProtKB-SubCell"/>
</dbReference>
<dbReference type="GO" id="GO:0004519">
    <property type="term" value="F:endonuclease activity"/>
    <property type="evidence" value="ECO:0007669"/>
    <property type="project" value="InterPro"/>
</dbReference>
<dbReference type="EMBL" id="JANBUH010000072">
    <property type="protein sequence ID" value="KAJ2755240.1"/>
    <property type="molecule type" value="Genomic_DNA"/>
</dbReference>
<dbReference type="Gene3D" id="3.40.1350.10">
    <property type="match status" value="1"/>
</dbReference>
<evidence type="ECO:0000313" key="4">
    <source>
        <dbReference type="EMBL" id="KAJ2755240.1"/>
    </source>
</evidence>